<comment type="subcellular location">
    <subcellularLocation>
        <location evidence="1">Secreted</location>
    </subcellularLocation>
</comment>
<keyword evidence="3" id="KW-0732">Signal</keyword>
<dbReference type="SUPFAM" id="SSF52540">
    <property type="entry name" value="P-loop containing nucleoside triphosphate hydrolases"/>
    <property type="match status" value="1"/>
</dbReference>
<dbReference type="InterPro" id="IPR027417">
    <property type="entry name" value="P-loop_NTPase"/>
</dbReference>
<dbReference type="InParanoid" id="A0A078B5W4"/>
<dbReference type="PROSITE" id="PS50234">
    <property type="entry name" value="VWFA"/>
    <property type="match status" value="1"/>
</dbReference>
<dbReference type="InterPro" id="IPR056861">
    <property type="entry name" value="HMCN1-like_VWA"/>
</dbReference>
<keyword evidence="6" id="KW-1185">Reference proteome</keyword>
<evidence type="ECO:0000256" key="3">
    <source>
        <dbReference type="ARBA" id="ARBA00022729"/>
    </source>
</evidence>
<dbReference type="Pfam" id="PF02263">
    <property type="entry name" value="GBP"/>
    <property type="match status" value="1"/>
</dbReference>
<feature type="domain" description="VWFA" evidence="4">
    <location>
        <begin position="767"/>
        <end position="957"/>
    </location>
</feature>
<dbReference type="Pfam" id="PF25106">
    <property type="entry name" value="VWA_4"/>
    <property type="match status" value="1"/>
</dbReference>
<dbReference type="InterPro" id="IPR015894">
    <property type="entry name" value="Guanylate-bd_N"/>
</dbReference>
<evidence type="ECO:0000256" key="1">
    <source>
        <dbReference type="ARBA" id="ARBA00004613"/>
    </source>
</evidence>
<evidence type="ECO:0000313" key="6">
    <source>
        <dbReference type="Proteomes" id="UP000039865"/>
    </source>
</evidence>
<proteinExistence type="predicted"/>
<dbReference type="GO" id="GO:0005525">
    <property type="term" value="F:GTP binding"/>
    <property type="evidence" value="ECO:0007669"/>
    <property type="project" value="InterPro"/>
</dbReference>
<dbReference type="CDD" id="cd00198">
    <property type="entry name" value="vWFA"/>
    <property type="match status" value="1"/>
</dbReference>
<evidence type="ECO:0000256" key="2">
    <source>
        <dbReference type="ARBA" id="ARBA00022525"/>
    </source>
</evidence>
<dbReference type="AlphaFoldDB" id="A0A078B5W4"/>
<dbReference type="EMBL" id="CCKQ01017724">
    <property type="protein sequence ID" value="CDW89621.1"/>
    <property type="molecule type" value="Genomic_DNA"/>
</dbReference>
<sequence>MSVTKVYGLLMITNKGELTKAKQIKKEHLSMKTSCKFTLNRLKDNRLKLLLMQLFLKNYDQVQVSSDGIHIFLKCKNSIDIYDLNWNQIHNFDLDEDFCFYKMFPFESDHYITIFYKSRTECFQITGNRIQTIIRSEISRDTKNQVKGNPIIDKLYQGFLKFGPHSDFIGCPSSTNLAVCIQSNIVKKDMLKKYIDNLRIYTVQYEIFNSGQIKSLDFIKSRVPIHLATIENFNLMPLSNGVNITEEILNFIENSPKNDQLKSIIQLINIGIYEQFLNNVKSDIKVISIVGKQSSGKSYGMNRFFGTRFGVAANRCTDGIWMSIVEVLNDEGQPKLFVVLDCEDKKRWINGRDFVESLKIVLLQVLLDDDTSMDMHKTRINVENVYQTSIQLFQNGDDKVFDKEALDIELIKIGEINFNVEVNQKILVLNQTIDIKERNQEYPKYSNQLQEEFEKNTTSYSIIKHNDWKVKTNVYKFMGTKAVTDAVKVIINVLLNVKFKMDAIHYAQWRLIIINIHICESECVEEGVCIVSFQQQEKIWKSGSREFPYIFYLPLIQRLQCKLPIEKYDRQHQQSHNCLAEYHRCDAQCPECKSFCKETVNHSGNHRSNAHRNKENCIFLSNKNYERIQIKTQDGVREFRAGESCEPDTCYSSCSRRGRAHYHLKKCLGENQCMALSNPNAQHSSETYYPFENEVYDKWLCKQYWEQMGWDAPIEGNLKEEFQLCRFFCSHKSHKGTPEYCIKKAWHQEDHKFNCGPHQKEITNMVDIVFCQDTTGSMKSYLEQSKSTVKKIIEEFKQKVSSIGYQKLRFGFVAYRDHLPHDTTYVTKIHPLDEESKIIDFIGTLTAEGGGGDGPEAVMDGLYDSIHSVNWRQDSLRFIFHIGDAPPHGREYHTAMRNFLKIITLGLRSLDNYPDGCPCLIRIDDIAHYMLEKQIKYKFLKLSSDTNIMVQIFKSKINGMEVIEVDEPLQLDLKVSGAIIREIINNDQDIIFENEEDL</sequence>
<dbReference type="Gene3D" id="3.40.50.300">
    <property type="entry name" value="P-loop containing nucleotide triphosphate hydrolases"/>
    <property type="match status" value="1"/>
</dbReference>
<dbReference type="SUPFAM" id="SSF53300">
    <property type="entry name" value="vWA-like"/>
    <property type="match status" value="1"/>
</dbReference>
<dbReference type="Proteomes" id="UP000039865">
    <property type="component" value="Unassembled WGS sequence"/>
</dbReference>
<dbReference type="GO" id="GO:0003924">
    <property type="term" value="F:GTPase activity"/>
    <property type="evidence" value="ECO:0007669"/>
    <property type="project" value="InterPro"/>
</dbReference>
<dbReference type="InterPro" id="IPR036465">
    <property type="entry name" value="vWFA_dom_sf"/>
</dbReference>
<reference evidence="5 6" key="1">
    <citation type="submission" date="2014-06" db="EMBL/GenBank/DDBJ databases">
        <authorList>
            <person name="Swart Estienne"/>
        </authorList>
    </citation>
    <scope>NUCLEOTIDE SEQUENCE [LARGE SCALE GENOMIC DNA]</scope>
    <source>
        <strain evidence="5 6">130c</strain>
    </source>
</reference>
<accession>A0A078B5W4</accession>
<dbReference type="GO" id="GO:0004674">
    <property type="term" value="F:protein serine/threonine kinase activity"/>
    <property type="evidence" value="ECO:0007669"/>
    <property type="project" value="TreeGrafter"/>
</dbReference>
<dbReference type="InterPro" id="IPR052969">
    <property type="entry name" value="Thr-specific_kinase-like"/>
</dbReference>
<protein>
    <recommendedName>
        <fullName evidence="4">VWFA domain-containing protein</fullName>
    </recommendedName>
</protein>
<name>A0A078B5W4_STYLE</name>
<dbReference type="PANTHER" id="PTHR47763">
    <property type="entry name" value="ALPHA-PROTEIN KINASE VWKA"/>
    <property type="match status" value="1"/>
</dbReference>
<organism evidence="5 6">
    <name type="scientific">Stylonychia lemnae</name>
    <name type="common">Ciliate</name>
    <dbReference type="NCBI Taxonomy" id="5949"/>
    <lineage>
        <taxon>Eukaryota</taxon>
        <taxon>Sar</taxon>
        <taxon>Alveolata</taxon>
        <taxon>Ciliophora</taxon>
        <taxon>Intramacronucleata</taxon>
        <taxon>Spirotrichea</taxon>
        <taxon>Stichotrichia</taxon>
        <taxon>Sporadotrichida</taxon>
        <taxon>Oxytrichidae</taxon>
        <taxon>Stylonychinae</taxon>
        <taxon>Stylonychia</taxon>
    </lineage>
</organism>
<dbReference type="Gene3D" id="3.40.50.410">
    <property type="entry name" value="von Willebrand factor, type A domain"/>
    <property type="match status" value="1"/>
</dbReference>
<dbReference type="InterPro" id="IPR002035">
    <property type="entry name" value="VWF_A"/>
</dbReference>
<dbReference type="GO" id="GO:0005737">
    <property type="term" value="C:cytoplasm"/>
    <property type="evidence" value="ECO:0007669"/>
    <property type="project" value="TreeGrafter"/>
</dbReference>
<evidence type="ECO:0000259" key="4">
    <source>
        <dbReference type="PROSITE" id="PS50234"/>
    </source>
</evidence>
<gene>
    <name evidence="5" type="primary">Contig10600.g11323</name>
    <name evidence="5" type="ORF">STYLEM_18755</name>
</gene>
<dbReference type="OrthoDB" id="417256at2759"/>
<evidence type="ECO:0000313" key="5">
    <source>
        <dbReference type="EMBL" id="CDW89621.1"/>
    </source>
</evidence>
<keyword evidence="2" id="KW-0964">Secreted</keyword>
<dbReference type="PANTHER" id="PTHR47763:SF1">
    <property type="entry name" value="DUF659 DOMAIN-CONTAINING PROTEIN"/>
    <property type="match status" value="1"/>
</dbReference>